<evidence type="ECO:0000256" key="2">
    <source>
        <dbReference type="ARBA" id="ARBA00006432"/>
    </source>
</evidence>
<dbReference type="Pfam" id="PF13193">
    <property type="entry name" value="AMP-binding_C"/>
    <property type="match status" value="2"/>
</dbReference>
<dbReference type="GO" id="GO:0043041">
    <property type="term" value="P:amino acid activation for nonribosomal peptide biosynthetic process"/>
    <property type="evidence" value="ECO:0007669"/>
    <property type="project" value="TreeGrafter"/>
</dbReference>
<dbReference type="CDD" id="cd19531">
    <property type="entry name" value="LCL_NRPS-like"/>
    <property type="match status" value="2"/>
</dbReference>
<dbReference type="Pfam" id="PF00550">
    <property type="entry name" value="PP-binding"/>
    <property type="match status" value="3"/>
</dbReference>
<gene>
    <name evidence="6" type="ORF">ECE50_005115</name>
</gene>
<dbReference type="PANTHER" id="PTHR45527:SF1">
    <property type="entry name" value="FATTY ACID SYNTHASE"/>
    <property type="match status" value="1"/>
</dbReference>
<dbReference type="InterPro" id="IPR020845">
    <property type="entry name" value="AMP-binding_CS"/>
</dbReference>
<dbReference type="Pfam" id="PF00501">
    <property type="entry name" value="AMP-binding"/>
    <property type="match status" value="4"/>
</dbReference>
<name>A0A9Q5GRG3_9BACT</name>
<dbReference type="Proteomes" id="UP000281028">
    <property type="component" value="Unassembled WGS sequence"/>
</dbReference>
<dbReference type="InterPro" id="IPR025110">
    <property type="entry name" value="AMP-bd_C"/>
</dbReference>
<dbReference type="InterPro" id="IPR020806">
    <property type="entry name" value="PKS_PP-bd"/>
</dbReference>
<dbReference type="NCBIfam" id="TIGR01733">
    <property type="entry name" value="AA-adenyl-dom"/>
    <property type="match status" value="2"/>
</dbReference>
<dbReference type="PROSITE" id="PS00455">
    <property type="entry name" value="AMP_BINDING"/>
    <property type="match status" value="3"/>
</dbReference>
<dbReference type="GO" id="GO:0031177">
    <property type="term" value="F:phosphopantetheine binding"/>
    <property type="evidence" value="ECO:0007669"/>
    <property type="project" value="InterPro"/>
</dbReference>
<dbReference type="FunFam" id="2.30.38.10:FF:000001">
    <property type="entry name" value="Non-ribosomal peptide synthetase PvdI"/>
    <property type="match status" value="1"/>
</dbReference>
<comment type="similarity">
    <text evidence="2">Belongs to the ATP-dependent AMP-binding enzyme family.</text>
</comment>
<evidence type="ECO:0000259" key="5">
    <source>
        <dbReference type="PROSITE" id="PS50075"/>
    </source>
</evidence>
<dbReference type="Gene3D" id="2.30.38.10">
    <property type="entry name" value="Luciferase, Domain 3"/>
    <property type="match status" value="2"/>
</dbReference>
<reference evidence="6" key="1">
    <citation type="submission" date="2020-05" db="EMBL/GenBank/DDBJ databases">
        <title>Chitinophaga laudate sp. nov., isolated from a tropical peat swamp.</title>
        <authorList>
            <person name="Goh C.B.S."/>
            <person name="Lee M.S."/>
            <person name="Parimannan S."/>
            <person name="Pasbakhsh P."/>
            <person name="Yule C.M."/>
            <person name="Rajandas H."/>
            <person name="Loke S."/>
            <person name="Croft L."/>
            <person name="Tan J.B.L."/>
        </authorList>
    </citation>
    <scope>NUCLEOTIDE SEQUENCE</scope>
    <source>
        <strain evidence="6">Mgbs1</strain>
    </source>
</reference>
<dbReference type="Gene3D" id="3.30.300.30">
    <property type="match status" value="3"/>
</dbReference>
<dbReference type="InterPro" id="IPR036661">
    <property type="entry name" value="Luciferase-like_sf"/>
</dbReference>
<evidence type="ECO:0000256" key="3">
    <source>
        <dbReference type="ARBA" id="ARBA00022450"/>
    </source>
</evidence>
<dbReference type="Gene3D" id="3.40.50.980">
    <property type="match status" value="4"/>
</dbReference>
<evidence type="ECO:0000256" key="4">
    <source>
        <dbReference type="ARBA" id="ARBA00022553"/>
    </source>
</evidence>
<feature type="domain" description="Carrier" evidence="5">
    <location>
        <begin position="2030"/>
        <end position="2105"/>
    </location>
</feature>
<dbReference type="InterPro" id="IPR011251">
    <property type="entry name" value="Luciferase-like_dom"/>
</dbReference>
<dbReference type="SUPFAM" id="SSF56801">
    <property type="entry name" value="Acetyl-CoA synthetase-like"/>
    <property type="match status" value="4"/>
</dbReference>
<accession>A0A9Q5GRG3</accession>
<dbReference type="SUPFAM" id="SSF52777">
    <property type="entry name" value="CoA-dependent acyltransferases"/>
    <property type="match status" value="6"/>
</dbReference>
<dbReference type="GO" id="GO:0005829">
    <property type="term" value="C:cytosol"/>
    <property type="evidence" value="ECO:0007669"/>
    <property type="project" value="TreeGrafter"/>
</dbReference>
<dbReference type="SUPFAM" id="SSF47336">
    <property type="entry name" value="ACP-like"/>
    <property type="match status" value="3"/>
</dbReference>
<evidence type="ECO:0000313" key="6">
    <source>
        <dbReference type="EMBL" id="NSL86196.1"/>
    </source>
</evidence>
<dbReference type="FunFam" id="3.40.50.12780:FF:000012">
    <property type="entry name" value="Non-ribosomal peptide synthetase"/>
    <property type="match status" value="1"/>
</dbReference>
<dbReference type="SUPFAM" id="SSF51679">
    <property type="entry name" value="Bacterial luciferase-like"/>
    <property type="match status" value="1"/>
</dbReference>
<dbReference type="Gene3D" id="3.30.559.30">
    <property type="entry name" value="Nonribosomal peptide synthetase, condensation domain"/>
    <property type="match status" value="3"/>
</dbReference>
<dbReference type="PROSITE" id="PS00012">
    <property type="entry name" value="PHOSPHOPANTETHEINE"/>
    <property type="match status" value="1"/>
</dbReference>
<dbReference type="InterPro" id="IPR042099">
    <property type="entry name" value="ANL_N_sf"/>
</dbReference>
<keyword evidence="4" id="KW-0597">Phosphoprotein</keyword>
<protein>
    <submittedName>
        <fullName evidence="6">Amino acid adenylation domain-containing protein</fullName>
    </submittedName>
</protein>
<comment type="caution">
    <text evidence="6">The sequence shown here is derived from an EMBL/GenBank/DDBJ whole genome shotgun (WGS) entry which is preliminary data.</text>
</comment>
<dbReference type="CDD" id="cd01097">
    <property type="entry name" value="Tetrahydromethanopterin_reductase"/>
    <property type="match status" value="1"/>
</dbReference>
<dbReference type="GO" id="GO:0016705">
    <property type="term" value="F:oxidoreductase activity, acting on paired donors, with incorporation or reduction of molecular oxygen"/>
    <property type="evidence" value="ECO:0007669"/>
    <property type="project" value="InterPro"/>
</dbReference>
<dbReference type="Gene3D" id="1.10.1200.10">
    <property type="entry name" value="ACP-like"/>
    <property type="match status" value="3"/>
</dbReference>
<dbReference type="PROSITE" id="PS50075">
    <property type="entry name" value="CARRIER"/>
    <property type="match status" value="3"/>
</dbReference>
<evidence type="ECO:0000256" key="1">
    <source>
        <dbReference type="ARBA" id="ARBA00001957"/>
    </source>
</evidence>
<dbReference type="InterPro" id="IPR009081">
    <property type="entry name" value="PP-bd_ACP"/>
</dbReference>
<comment type="cofactor">
    <cofactor evidence="1">
        <name>pantetheine 4'-phosphate</name>
        <dbReference type="ChEBI" id="CHEBI:47942"/>
    </cofactor>
</comment>
<dbReference type="InterPro" id="IPR023213">
    <property type="entry name" value="CAT-like_dom_sf"/>
</dbReference>
<feature type="domain" description="Carrier" evidence="5">
    <location>
        <begin position="3441"/>
        <end position="3516"/>
    </location>
</feature>
<dbReference type="GO" id="GO:0072330">
    <property type="term" value="P:monocarboxylic acid biosynthetic process"/>
    <property type="evidence" value="ECO:0007669"/>
    <property type="project" value="UniProtKB-ARBA"/>
</dbReference>
<dbReference type="EMBL" id="RIAR02000001">
    <property type="protein sequence ID" value="NSL86196.1"/>
    <property type="molecule type" value="Genomic_DNA"/>
</dbReference>
<dbReference type="GO" id="GO:0044550">
    <property type="term" value="P:secondary metabolite biosynthetic process"/>
    <property type="evidence" value="ECO:0007669"/>
    <property type="project" value="UniProtKB-ARBA"/>
</dbReference>
<dbReference type="InterPro" id="IPR006162">
    <property type="entry name" value="Ppantetheine_attach_site"/>
</dbReference>
<dbReference type="Gene3D" id="3.20.20.30">
    <property type="entry name" value="Luciferase-like domain"/>
    <property type="match status" value="1"/>
</dbReference>
<dbReference type="InterPro" id="IPR036736">
    <property type="entry name" value="ACP-like_sf"/>
</dbReference>
<sequence length="3535" mass="390846">MLVKENIKFISKLSPLQEGIFYHHLLDPTSHAYFTQTSFHIKGKLDVALSGQSFQQIIDRYDVLRAVFVQPDMTAPRQIILKEQEAKIQFTDLSATTTTASREVTIASLLEKDRQQLFELGKGNLLRVSLARLSAEEYYLIWSHHHILMDGWCLSVIIEEFLAIYHGLLSGKPVRLPEVAPYQRYIKYLEGVNRPAALSYWNQYLAGYNTQATVPAALPENQAPYQLAELSCTFSKPVSDGLTALGRKYQVTLNTVIQSLWGVLLGKYNNTRDVVFGAVVSGRPPEISGIEKMIGLFINTIPVRIQTEEDTSFGELLRTVQEQAIESLPHHYVQLADVQLQSEPGVRLLDHIMIFENYPVAEKIQEESAAAGMELSVIGTGGTEQSSYDFNITVYPGSTVTVKFSYNANHYTDITVSGIRSHLEQLATAVVKDAGCPLKHIPWLGTTELQELQTLGGMHRLRAVPAADTVTDLFEAQAQATPAAIAVIHGARQVSYAELNATANRIAHYLREVQQVQRGQLIGLMAERSADQVAAMLGIWKAGAGYVPLDPGYPEERICHMLTDADIRLVLSETAVQLPVAVEVIALPSLELSAADDGNPARTTRLSDVAYMIYTSGSTGAPKGVQVTHGNAAHFFAAVRQYGSGPGTVFPFVASPSFDISLFQLLTPLLSGGASLIADRQVLDDLPAFTSLLQQATMIDTVPGVYNLVADYILENNLSEEFDQVEKIFIGGDTIPDMLLKKLSAIFRKAVVVVTYGPTEGTIFCTSVSYDIAAGVLPGIGACIGTPLPGSTICILDKAHQPLPAGIMGEICIGGAGVSAGYHGQPALTAEKFVSDPFVSGGRIYRSGDLGRWNEKGELIFMGRADTQVKIRGFRIETGEIERAILSYGDIREAVVIAREDAAGSKYLAAYLVADRTITPSDIRNYLSGLLPDYMLPGYYISLPQLPLTSNGKIDRKALPEPAAGDMGRSTAYVAAGTETEIRLAKIWEEVLSRTGIGIHDNFLEAGGHSLKAIQLVSRIRKEFEASIVLADIFACPDIASQAAYLERAASQVFTAIPRTAVQESYPLSHAQRRFWILSQFGDSSAAYNVPGFLLFDGVLEPALLEKVLRYTAVRHESLRTVFREDASGEVRQFILPAEALPLMPAYADISHMPDPMAVLREMFSAEQHTRFDLSAGPLIRTSVVKVAEQQYALFYTMHHIISDGWSMEVLSREVITAYNHFRQGQEPDLLPLPLQYRDYAAWQLSAPAADAFRADERYWLEQLSGELPVLDLPADKRRPAIKTHPGSSVTVALPPAVVAALSALCQKEGATLFMGLLAALKALFYRYTGQEDIIVGSPVAGREHKDLEGQIGLYVNSLALRTRLSGKDTFAELLAKEKKVLLDAYAHQSYPFDKIVGALPLPKDLSRLPLFDIMVGMQNQVSTNVYDRSVGLDGLIQKHVDEMKQERSQFDLLFSFLEAPGAWYLSLTWNTDIYSERNVQALCTHFLQLLQEVTLRPQTAIDSVQYIPAAEQQQLLHDFNDTACSFGEARTLQEHFEQQVLQTPDKVAIVAENRQLTYQALNERANQLAHYLRRTYSLQPGDMAAIMADRSELVIIGILAVLKAGAAYVPVDPAYPQERIRFMLEDAAPKVVLTFSDRLFELIDYYSGELFALDIQLEGLNESSDNPAPLADPSSLAYVIYTSGSTGQPKGVMVPHSGVGNMSQAQIRRFDIQPDDRILQFASLSFDASVSECFMAFLSGATLVMAAETIIREREQLIEYLRQQQITVVTLPPAYLQLFSEEDLSGLRVLITAGQEADRATALRFARKMHYYNAYGPTENSVCATIYKVDPDMPPAGSVPIGKPVANNRIYILDDRQQLTPIGIPGEIYIGGEGLAQGYLHNPILTVARFIDHPYGRLYRTGDIGKWDAAGNILFLGRNDQQVKIRGYRIELEEIEQTLLQLPGISHAVVQLRKENNGNGHYLAAYVVAEEMPGHAAMTAWLAARLPEYMVPATFMQLPALPLTHNGKVDRRALPDPMAADATAAQFVPPAGMPEIQLAALWEEVLGRNQIGRNDHFFSLGGQSLKAMQLLSRIRKAFQVEVELNDLFTFPVLQEQAAFLQAATPRSFSEIPKAPLQESYPLSHAQQRFWILSQFKNASAAYNVPGACILEGELNAPLLEKTIDIIWHRHESLRTVFREDAAGDIRQFISDPEEQHADVAWLDISRETDIMETLQQMFVETQEAAFDLQQGPLLRIRVIRLGDTAHALLYTMHHIISDGWSLQVLMKEVTTIYNGLKEENNFVLPSLPVQYKDFAVWQTTGSGDGHHETHMAYWLEQFSGVLPVLDLPASKRRPAVKTHHGASIGCMLPATTVRALAALCLKEDASLFMGLLAALNALFHHYTGQEDIIVGSPIAGRDLKELENQIGLYLNTLPLRTRFQATDSFLALLKQEREVLLAAYRHQAYPFDLLVNQLQLERNTSRSPLFDVLVIMQNQSAVTTHNNTGMLSGLAWREMEGMNRVTSQFDLEFSFMETGEEVEVLLNYNTDIYTPRFVRTLLTHFERLLTFAVSHPEVPLGMQDYLTNEEKHLQLSVYNNTAAAFPEDATIVSLFARQAAAHAHETAIVFEDRQLTYQQLDEQSDYIALQLTQQLQVQPGELVALMTERSIHLMAGILGILKAGAAYVPVDPSYPADRVRYILDDCRARVLIAGEETTVPPDYTGAVLKLNTAVKPANGHAYTPRTVSPEDISYVIYTSGSTGNPKGVMICHRNVVNFFTAMDKELPLQADDCLLAMTSTSFDISVLELLWTLCRGIQVVIHPSDRLPGSLDRYTGDAPSPVDFSLFFFSSYDHGSSNKYGLLQSSVRYADEHGFRAVWTPERHFHEFGGLYPNPAVISAALAVNTQQLEIRSGSVVAPLHDPVRIAEEWAVVDNLSAGRVGLSFAPGWNANDFVLSSTPYNSRHQRMYEQIAAVRRLWEGGSVTRTNALGQEVSLQVYPRPVQATLPVWVTAAGSEDTFRSAGAIGAHVLTHLLGQDLEELAEKIRVYRESRRQHGHEGPGTVTVMLHAYLGTDEETVMAEAEMPFVSYLESSVGLSRIMLEESGLKAADISEELQAQILRNSYRRYAGGSALIGTRAGCRQLVERLRHIGVNEVACLIDFGITPDKVLKGLEELNLLRQEFAAVKHAAHRPVTLMQSTPSLLRLLEEEGSSARLLGSLRALLLGGEPLPASLLTQLRSRYNMPVYNMYGPTETTIWSCVCPPAALDEPVSIGRPILNTQVYVLNNSGQLLPAGVAGELYIGGEGVSPGYLYREELTAARFVPDPFMQGGRLYRTGDLARWLPDGRLECLGRADDQVKVRGHRIEPGEIETALKAISGIREAVVLVELSPKGDAGLVACLVTDNAPDALQIRSLLAKRLPSYMIPWRFADFREFPLTPNGKTDRKRLKEWLLHETPEERAYVAPSTPTEEKLAGIWETILGISPVSITDSFFTLGGQSLSGMKLLNTIRTGFGISIGIADIFNAQTIQELARLIDDIEKVNAIQADVQNVEKEEIIL</sequence>
<dbReference type="FunFam" id="3.30.300.30:FF:000010">
    <property type="entry name" value="Enterobactin synthetase component F"/>
    <property type="match status" value="2"/>
</dbReference>
<dbReference type="CDD" id="cd05930">
    <property type="entry name" value="A_NRPS"/>
    <property type="match status" value="2"/>
</dbReference>
<dbReference type="NCBIfam" id="NF003417">
    <property type="entry name" value="PRK04813.1"/>
    <property type="match status" value="4"/>
</dbReference>
<evidence type="ECO:0000313" key="7">
    <source>
        <dbReference type="Proteomes" id="UP000281028"/>
    </source>
</evidence>
<dbReference type="InterPro" id="IPR024011">
    <property type="entry name" value="Biosynth_lucif-like_mOase_dom"/>
</dbReference>
<dbReference type="FunFam" id="1.10.1200.10:FF:000016">
    <property type="entry name" value="Non-ribosomal peptide synthase"/>
    <property type="match status" value="1"/>
</dbReference>
<dbReference type="FunFam" id="3.40.50.980:FF:000001">
    <property type="entry name" value="Non-ribosomal peptide synthetase"/>
    <property type="match status" value="3"/>
</dbReference>
<dbReference type="FunFam" id="1.10.1200.10:FF:000005">
    <property type="entry name" value="Nonribosomal peptide synthetase 1"/>
    <property type="match status" value="2"/>
</dbReference>
<feature type="domain" description="Carrier" evidence="5">
    <location>
        <begin position="975"/>
        <end position="1050"/>
    </location>
</feature>
<dbReference type="Gene3D" id="3.30.559.10">
    <property type="entry name" value="Chloramphenicol acetyltransferase-like domain"/>
    <property type="match status" value="3"/>
</dbReference>
<dbReference type="InterPro" id="IPR045851">
    <property type="entry name" value="AMP-bd_C_sf"/>
</dbReference>
<dbReference type="InterPro" id="IPR001242">
    <property type="entry name" value="Condensation_dom"/>
</dbReference>
<dbReference type="PANTHER" id="PTHR45527">
    <property type="entry name" value="NONRIBOSOMAL PEPTIDE SYNTHETASE"/>
    <property type="match status" value="1"/>
</dbReference>
<proteinExistence type="inferred from homology"/>
<dbReference type="Gene3D" id="3.40.50.12780">
    <property type="entry name" value="N-terminal domain of ligase-like"/>
    <property type="match status" value="2"/>
</dbReference>
<dbReference type="InterPro" id="IPR000873">
    <property type="entry name" value="AMP-dep_synth/lig_dom"/>
</dbReference>
<keyword evidence="3" id="KW-0596">Phosphopantetheine</keyword>
<dbReference type="OrthoDB" id="599826at2"/>
<dbReference type="NCBIfam" id="TIGR04020">
    <property type="entry name" value="seco_metab_LLM"/>
    <property type="match status" value="1"/>
</dbReference>
<dbReference type="Pfam" id="PF00296">
    <property type="entry name" value="Bac_luciferase"/>
    <property type="match status" value="1"/>
</dbReference>
<organism evidence="6 7">
    <name type="scientific">Chitinophaga solisilvae</name>
    <dbReference type="NCBI Taxonomy" id="1233460"/>
    <lineage>
        <taxon>Bacteria</taxon>
        <taxon>Pseudomonadati</taxon>
        <taxon>Bacteroidota</taxon>
        <taxon>Chitinophagia</taxon>
        <taxon>Chitinophagales</taxon>
        <taxon>Chitinophagaceae</taxon>
        <taxon>Chitinophaga</taxon>
    </lineage>
</organism>
<keyword evidence="7" id="KW-1185">Reference proteome</keyword>
<dbReference type="Pfam" id="PF00668">
    <property type="entry name" value="Condensation"/>
    <property type="match status" value="3"/>
</dbReference>
<dbReference type="CDD" id="cd19543">
    <property type="entry name" value="DCL_NRPS"/>
    <property type="match status" value="1"/>
</dbReference>
<dbReference type="SMART" id="SM00823">
    <property type="entry name" value="PKS_PP"/>
    <property type="match status" value="3"/>
</dbReference>
<dbReference type="InterPro" id="IPR010071">
    <property type="entry name" value="AA_adenyl_dom"/>
</dbReference>